<dbReference type="PANTHER" id="PTHR46832:SF1">
    <property type="entry name" value="5'-METHYLTHIOADENOSINE_S-ADENOSYLHOMOCYSTEINE NUCLEOSIDASE"/>
    <property type="match status" value="1"/>
</dbReference>
<reference evidence="2 3" key="1">
    <citation type="submission" date="2021-03" db="EMBL/GenBank/DDBJ databases">
        <title>Microbacterium pauli sp. nov., isolated from microfiltered milk.</title>
        <authorList>
            <person name="Bellassi P."/>
            <person name="Fontana A."/>
            <person name="Callegari M.L."/>
            <person name="Lorenzo M."/>
            <person name="Cappa F."/>
        </authorList>
    </citation>
    <scope>NUCLEOTIDE SEQUENCE [LARGE SCALE GENOMIC DNA]</scope>
    <source>
        <strain evidence="2 3">DSM 18909</strain>
    </source>
</reference>
<dbReference type="Gene3D" id="3.40.50.1580">
    <property type="entry name" value="Nucleoside phosphorylase domain"/>
    <property type="match status" value="1"/>
</dbReference>
<evidence type="ECO:0000313" key="3">
    <source>
        <dbReference type="Proteomes" id="UP000740605"/>
    </source>
</evidence>
<dbReference type="NCBIfam" id="NF004168">
    <property type="entry name" value="PRK05634.1"/>
    <property type="match status" value="1"/>
</dbReference>
<keyword evidence="3" id="KW-1185">Reference proteome</keyword>
<dbReference type="Pfam" id="PF01048">
    <property type="entry name" value="PNP_UDP_1"/>
    <property type="match status" value="2"/>
</dbReference>
<dbReference type="SUPFAM" id="SSF53167">
    <property type="entry name" value="Purine and uridine phosphorylases"/>
    <property type="match status" value="1"/>
</dbReference>
<organism evidence="2 3">
    <name type="scientific">Microbacterium flavum</name>
    <dbReference type="NCBI Taxonomy" id="415216"/>
    <lineage>
        <taxon>Bacteria</taxon>
        <taxon>Bacillati</taxon>
        <taxon>Actinomycetota</taxon>
        <taxon>Actinomycetes</taxon>
        <taxon>Micrococcales</taxon>
        <taxon>Microbacteriaceae</taxon>
        <taxon>Microbacterium</taxon>
    </lineage>
</organism>
<dbReference type="EMBL" id="JAFLHG010000001">
    <property type="protein sequence ID" value="MBT8796589.1"/>
    <property type="molecule type" value="Genomic_DNA"/>
</dbReference>
<dbReference type="InterPro" id="IPR035994">
    <property type="entry name" value="Nucleoside_phosphorylase_sf"/>
</dbReference>
<accession>A0ABS5XPY6</accession>
<dbReference type="RefSeq" id="WP_215485848.1">
    <property type="nucleotide sequence ID" value="NZ_BAAAPJ010000001.1"/>
</dbReference>
<feature type="domain" description="Nucleoside phosphorylase" evidence="1">
    <location>
        <begin position="26"/>
        <end position="64"/>
    </location>
</feature>
<comment type="caution">
    <text evidence="2">The sequence shown here is derived from an EMBL/GenBank/DDBJ whole genome shotgun (WGS) entry which is preliminary data.</text>
</comment>
<sequence>MKLLVAALDSELVAFDVDPEGFERLVTGIGKLNATYALTRRLDAGGIDEIVVVGTAGSLDPEIRGVHEISAAIQHDVIDLDGVAGQHISLPARVETGGGTAAIATGDHFVDGAEAVAVIRALGATLVDMETYAYIWVAQRFGIPITVLKAVSDNAQDDAMTDWDAAVAGCSVVLRDEVRSRWGV</sequence>
<dbReference type="PANTHER" id="PTHR46832">
    <property type="entry name" value="5'-METHYLTHIOADENOSINE/S-ADENOSYLHOMOCYSTEINE NUCLEOSIDASE"/>
    <property type="match status" value="1"/>
</dbReference>
<protein>
    <submittedName>
        <fullName evidence="2">Nucleoside phosphorylase</fullName>
    </submittedName>
</protein>
<dbReference type="Proteomes" id="UP000740605">
    <property type="component" value="Unassembled WGS sequence"/>
</dbReference>
<proteinExistence type="predicted"/>
<dbReference type="InterPro" id="IPR000845">
    <property type="entry name" value="Nucleoside_phosphorylase_d"/>
</dbReference>
<feature type="domain" description="Nucleoside phosphorylase" evidence="1">
    <location>
        <begin position="102"/>
        <end position="164"/>
    </location>
</feature>
<evidence type="ECO:0000259" key="1">
    <source>
        <dbReference type="Pfam" id="PF01048"/>
    </source>
</evidence>
<name>A0ABS5XPY6_9MICO</name>
<gene>
    <name evidence="2" type="ORF">J0P97_00675</name>
</gene>
<evidence type="ECO:0000313" key="2">
    <source>
        <dbReference type="EMBL" id="MBT8796589.1"/>
    </source>
</evidence>